<organism evidence="2 3">
    <name type="scientific">Nephila pilipes</name>
    <name type="common">Giant wood spider</name>
    <name type="synonym">Nephila maculata</name>
    <dbReference type="NCBI Taxonomy" id="299642"/>
    <lineage>
        <taxon>Eukaryota</taxon>
        <taxon>Metazoa</taxon>
        <taxon>Ecdysozoa</taxon>
        <taxon>Arthropoda</taxon>
        <taxon>Chelicerata</taxon>
        <taxon>Arachnida</taxon>
        <taxon>Araneae</taxon>
        <taxon>Araneomorphae</taxon>
        <taxon>Entelegynae</taxon>
        <taxon>Araneoidea</taxon>
        <taxon>Nephilidae</taxon>
        <taxon>Nephila</taxon>
    </lineage>
</organism>
<dbReference type="Proteomes" id="UP000887013">
    <property type="component" value="Unassembled WGS sequence"/>
</dbReference>
<dbReference type="EMBL" id="BMAW01087001">
    <property type="protein sequence ID" value="GFU49589.1"/>
    <property type="molecule type" value="Genomic_DNA"/>
</dbReference>
<name>A0A8X6R1V9_NEPPI</name>
<sequence>MTTIGQVYATTTAFCGMMDFPPSVIEKSFNNTVNTLQKYIKEVVEALMQKVALEEMTIANSSVIIIIVVWDGQWNASIYSCVNICTVIRGTTVKVTGAEMLYSYCKGCESWKGSHVYK</sequence>
<comment type="caution">
    <text evidence="2">The sequence shown here is derived from an EMBL/GenBank/DDBJ whole genome shotgun (WGS) entry which is preliminary data.</text>
</comment>
<dbReference type="InterPro" id="IPR049012">
    <property type="entry name" value="Mutator_transp_dom"/>
</dbReference>
<proteinExistence type="predicted"/>
<reference evidence="2" key="1">
    <citation type="submission" date="2020-08" db="EMBL/GenBank/DDBJ databases">
        <title>Multicomponent nature underlies the extraordinary mechanical properties of spider dragline silk.</title>
        <authorList>
            <person name="Kono N."/>
            <person name="Nakamura H."/>
            <person name="Mori M."/>
            <person name="Yoshida Y."/>
            <person name="Ohtoshi R."/>
            <person name="Malay A.D."/>
            <person name="Moran D.A.P."/>
            <person name="Tomita M."/>
            <person name="Numata K."/>
            <person name="Arakawa K."/>
        </authorList>
    </citation>
    <scope>NUCLEOTIDE SEQUENCE</scope>
</reference>
<dbReference type="Pfam" id="PF20700">
    <property type="entry name" value="Mutator"/>
    <property type="match status" value="1"/>
</dbReference>
<dbReference type="OrthoDB" id="7680010at2759"/>
<dbReference type="AlphaFoldDB" id="A0A8X6R1V9"/>
<evidence type="ECO:0000259" key="1">
    <source>
        <dbReference type="Pfam" id="PF20700"/>
    </source>
</evidence>
<gene>
    <name evidence="2" type="ORF">NPIL_48951</name>
</gene>
<accession>A0A8X6R1V9</accession>
<evidence type="ECO:0000313" key="3">
    <source>
        <dbReference type="Proteomes" id="UP000887013"/>
    </source>
</evidence>
<evidence type="ECO:0000313" key="2">
    <source>
        <dbReference type="EMBL" id="GFU49589.1"/>
    </source>
</evidence>
<keyword evidence="3" id="KW-1185">Reference proteome</keyword>
<feature type="domain" description="Mutator-like transposase" evidence="1">
    <location>
        <begin position="1"/>
        <end position="114"/>
    </location>
</feature>
<protein>
    <recommendedName>
        <fullName evidence="1">Mutator-like transposase domain-containing protein</fullName>
    </recommendedName>
</protein>